<dbReference type="InterPro" id="IPR024957">
    <property type="entry name" value="Cep57_MT-bd_dom"/>
</dbReference>
<feature type="compositionally biased region" description="Basic and acidic residues" evidence="3">
    <location>
        <begin position="860"/>
        <end position="900"/>
    </location>
</feature>
<dbReference type="AlphaFoldDB" id="A0A2S5BEN4"/>
<feature type="compositionally biased region" description="Polar residues" evidence="3">
    <location>
        <begin position="292"/>
        <end position="305"/>
    </location>
</feature>
<feature type="compositionally biased region" description="Basic and acidic residues" evidence="3">
    <location>
        <begin position="111"/>
        <end position="129"/>
    </location>
</feature>
<comment type="caution">
    <text evidence="5">The sequence shown here is derived from an EMBL/GenBank/DDBJ whole genome shotgun (WGS) entry which is preliminary data.</text>
</comment>
<evidence type="ECO:0000313" key="5">
    <source>
        <dbReference type="EMBL" id="POY75229.1"/>
    </source>
</evidence>
<evidence type="ECO:0000259" key="4">
    <source>
        <dbReference type="Pfam" id="PF06657"/>
    </source>
</evidence>
<feature type="compositionally biased region" description="Basic and acidic residues" evidence="3">
    <location>
        <begin position="622"/>
        <end position="648"/>
    </location>
</feature>
<name>A0A2S5BEN4_9BASI</name>
<dbReference type="OrthoDB" id="76453at2759"/>
<feature type="compositionally biased region" description="Basic and acidic residues" evidence="3">
    <location>
        <begin position="792"/>
        <end position="807"/>
    </location>
</feature>
<feature type="compositionally biased region" description="Low complexity" evidence="3">
    <location>
        <begin position="381"/>
        <end position="393"/>
    </location>
</feature>
<feature type="compositionally biased region" description="Basic and acidic residues" evidence="3">
    <location>
        <begin position="835"/>
        <end position="848"/>
    </location>
</feature>
<keyword evidence="6" id="KW-1185">Reference proteome</keyword>
<dbReference type="GO" id="GO:0008017">
    <property type="term" value="F:microtubule binding"/>
    <property type="evidence" value="ECO:0007669"/>
    <property type="project" value="InterPro"/>
</dbReference>
<feature type="compositionally biased region" description="Basic and acidic residues" evidence="3">
    <location>
        <begin position="505"/>
        <end position="521"/>
    </location>
</feature>
<feature type="region of interest" description="Disordered" evidence="3">
    <location>
        <begin position="622"/>
        <end position="900"/>
    </location>
</feature>
<evidence type="ECO:0000256" key="3">
    <source>
        <dbReference type="SAM" id="MobiDB-lite"/>
    </source>
</evidence>
<evidence type="ECO:0000256" key="1">
    <source>
        <dbReference type="ARBA" id="ARBA00004496"/>
    </source>
</evidence>
<feature type="region of interest" description="Disordered" evidence="3">
    <location>
        <begin position="502"/>
        <end position="521"/>
    </location>
</feature>
<organism evidence="5 6">
    <name type="scientific">Rhodotorula taiwanensis</name>
    <dbReference type="NCBI Taxonomy" id="741276"/>
    <lineage>
        <taxon>Eukaryota</taxon>
        <taxon>Fungi</taxon>
        <taxon>Dikarya</taxon>
        <taxon>Basidiomycota</taxon>
        <taxon>Pucciniomycotina</taxon>
        <taxon>Microbotryomycetes</taxon>
        <taxon>Sporidiobolales</taxon>
        <taxon>Sporidiobolaceae</taxon>
        <taxon>Rhodotorula</taxon>
    </lineage>
</organism>
<feature type="compositionally biased region" description="Acidic residues" evidence="3">
    <location>
        <begin position="849"/>
        <end position="858"/>
    </location>
</feature>
<dbReference type="Pfam" id="PF06657">
    <property type="entry name" value="Cep57_MT_bd"/>
    <property type="match status" value="1"/>
</dbReference>
<feature type="compositionally biased region" description="Polar residues" evidence="3">
    <location>
        <begin position="11"/>
        <end position="50"/>
    </location>
</feature>
<feature type="compositionally biased region" description="Basic and acidic residues" evidence="3">
    <location>
        <begin position="426"/>
        <end position="442"/>
    </location>
</feature>
<protein>
    <recommendedName>
        <fullName evidence="4">Cep57 centrosome microtubule-binding domain-containing protein</fullName>
    </recommendedName>
</protein>
<dbReference type="EMBL" id="PJQD01000019">
    <property type="protein sequence ID" value="POY75229.1"/>
    <property type="molecule type" value="Genomic_DNA"/>
</dbReference>
<feature type="region of interest" description="Disordered" evidence="3">
    <location>
        <begin position="1"/>
        <end position="176"/>
    </location>
</feature>
<evidence type="ECO:0000256" key="2">
    <source>
        <dbReference type="ARBA" id="ARBA00022490"/>
    </source>
</evidence>
<feature type="region of interest" description="Disordered" evidence="3">
    <location>
        <begin position="192"/>
        <end position="264"/>
    </location>
</feature>
<dbReference type="STRING" id="741276.A0A2S5BEN4"/>
<proteinExistence type="predicted"/>
<feature type="compositionally biased region" description="Polar residues" evidence="3">
    <location>
        <begin position="241"/>
        <end position="261"/>
    </location>
</feature>
<feature type="compositionally biased region" description="Polar residues" evidence="3">
    <location>
        <begin position="352"/>
        <end position="363"/>
    </location>
</feature>
<feature type="domain" description="Cep57 centrosome microtubule-binding" evidence="4">
    <location>
        <begin position="894"/>
        <end position="967"/>
    </location>
</feature>
<feature type="compositionally biased region" description="Low complexity" evidence="3">
    <location>
        <begin position="316"/>
        <end position="330"/>
    </location>
</feature>
<dbReference type="Proteomes" id="UP000237144">
    <property type="component" value="Unassembled WGS sequence"/>
</dbReference>
<evidence type="ECO:0000313" key="6">
    <source>
        <dbReference type="Proteomes" id="UP000237144"/>
    </source>
</evidence>
<feature type="compositionally biased region" description="Low complexity" evidence="3">
    <location>
        <begin position="166"/>
        <end position="176"/>
    </location>
</feature>
<feature type="compositionally biased region" description="Polar residues" evidence="3">
    <location>
        <begin position="222"/>
        <end position="231"/>
    </location>
</feature>
<accession>A0A2S5BEN4</accession>
<sequence length="990" mass="107255">MAAFHVRQPSVDDTPTRPSSAAASFSSNLTSLKPPRTQSHQQKPSLSGMTSRAGAGLAAIDLNRLDARGNHPRPNSRASATAVSSLKASDLDGLLDNDPHNVGPIEADNTELARRRAEASFQREMEDLRNAALSPSSASDVSLGRKQPSAAGRGARSRQFDDETASSHSRTSASSYESLRIGLAGTAPLASVHGAGSGHRQGDHVDGDDDDDLTYVTLPRSEMTSPAQTATPGRPVPAPAATQSASNPLNRSALPPTTNLFASPRPFVASAGATLSAARPAFSPAPGPVTAQRAQGQQPTFSSSPRPRPGTGDENAAPSRASPQPQAAKPAGHHSQPSLPSRASPFSGANPPLSSFRSTGTPQTAPPHRPSPLGRNSPILAASPSATSTPAHSRSFTSRHTSAPGFADRTTMTALPDRTGITDFLRSPERERQILDRERRAAGESSNRMSPPQPLGHSSAKTSESNLAAQALAGLTAKLATLERDNIASAARVAELEARLAASRGAEHNHNQSRQQEEEARRVRREVEILLGDERARREDLERVVSSLRAQNAHLDATLSAQKQTLDALRVSRSAAPAAAPTATHEPYALKSEVQDLKHALAALGYEVDGVRTVVEELLREKEERDANKKWEAEEAERRADLQAHREGQVPFASDGSVGTPDDHVEHRHADESVRSWVSREEVEMLKREQREEEERRKRSGAAPYPSKAGAARPRQAQPEVSFAASQDPTYAPSAAASSVEASDASFVSVTSATTDSLSSASTVDEPDFARAERIFASAPAAHRERRRTRRSSADGADKRRVDRVVLLEEPSANLCTNCHGRKDSLRRGSGTRPSADKGTRYRARDDGAEADEEDLAPVDEARERRKREHKAEKARREKAHVEREARKEAERKAREREEHRRTLEDVLDRLEEEFSVQKKIYLELTAEYQSMGSRSQTSKRRALASHLKKSIDVLEDKARDVKRYADALENMYEAVHDKTCPQRSLHAVV</sequence>
<comment type="subcellular location">
    <subcellularLocation>
        <location evidence="1">Cytoplasm</location>
    </subcellularLocation>
</comment>
<feature type="compositionally biased region" description="Low complexity" evidence="3">
    <location>
        <begin position="732"/>
        <end position="764"/>
    </location>
</feature>
<gene>
    <name evidence="5" type="ORF">BMF94_1861</name>
</gene>
<keyword evidence="2" id="KW-0963">Cytoplasm</keyword>
<feature type="region of interest" description="Disordered" evidence="3">
    <location>
        <begin position="278"/>
        <end position="464"/>
    </location>
</feature>
<feature type="compositionally biased region" description="Polar residues" evidence="3">
    <location>
        <begin position="76"/>
        <end position="87"/>
    </location>
</feature>
<feature type="compositionally biased region" description="Basic and acidic residues" evidence="3">
    <location>
        <begin position="661"/>
        <end position="697"/>
    </location>
</feature>
<dbReference type="GO" id="GO:0005737">
    <property type="term" value="C:cytoplasm"/>
    <property type="evidence" value="ECO:0007669"/>
    <property type="project" value="UniProtKB-SubCell"/>
</dbReference>
<reference evidence="5 6" key="1">
    <citation type="journal article" date="2018" name="Front. Microbiol.">
        <title>Prospects for Fungal Bioremediation of Acidic Radioactive Waste Sites: Characterization and Genome Sequence of Rhodotorula taiwanensis MD1149.</title>
        <authorList>
            <person name="Tkavc R."/>
            <person name="Matrosova V.Y."/>
            <person name="Grichenko O.E."/>
            <person name="Gostincar C."/>
            <person name="Volpe R.P."/>
            <person name="Klimenkova P."/>
            <person name="Gaidamakova E.K."/>
            <person name="Zhou C.E."/>
            <person name="Stewart B.J."/>
            <person name="Lyman M.G."/>
            <person name="Malfatti S.A."/>
            <person name="Rubinfeld B."/>
            <person name="Courtot M."/>
            <person name="Singh J."/>
            <person name="Dalgard C.L."/>
            <person name="Hamilton T."/>
            <person name="Frey K.G."/>
            <person name="Gunde-Cimerman N."/>
            <person name="Dugan L."/>
            <person name="Daly M.J."/>
        </authorList>
    </citation>
    <scope>NUCLEOTIDE SEQUENCE [LARGE SCALE GENOMIC DNA]</scope>
    <source>
        <strain evidence="5 6">MD1149</strain>
    </source>
</reference>